<protein>
    <recommendedName>
        <fullName evidence="3">DDE-1 domain-containing protein</fullName>
    </recommendedName>
</protein>
<dbReference type="OrthoDB" id="4324149at2759"/>
<keyword evidence="2" id="KW-1185">Reference proteome</keyword>
<evidence type="ECO:0008006" key="3">
    <source>
        <dbReference type="Google" id="ProtNLM"/>
    </source>
</evidence>
<dbReference type="GeneID" id="8097862"/>
<gene>
    <name evidence="1" type="ORF">TSTA_043540</name>
</gene>
<dbReference type="RefSeq" id="XP_002484836.1">
    <property type="nucleotide sequence ID" value="XM_002484791.1"/>
</dbReference>
<dbReference type="Proteomes" id="UP000001745">
    <property type="component" value="Unassembled WGS sequence"/>
</dbReference>
<evidence type="ECO:0000313" key="2">
    <source>
        <dbReference type="Proteomes" id="UP000001745"/>
    </source>
</evidence>
<dbReference type="VEuPathDB" id="FungiDB:TSTA_043540"/>
<accession>B8MK66</accession>
<name>B8MK66_TALSN</name>
<dbReference type="PhylomeDB" id="B8MK66"/>
<dbReference type="AlphaFoldDB" id="B8MK66"/>
<dbReference type="InParanoid" id="B8MK66"/>
<sequence length="335" mass="39223">MLDEIRRYFRAVRESDNGHQGVRSRWCVVIDEGALQSIIRHPEPQSGRKGDWVTVVDPNYRGGSSYNTRYYPGYFRLYLDDLWSLTRIGRALGLDDVCGRMKGPNDVPWFDSDMLTSYRPANRGKCKFFLLSEDWIGPGEPLKASDMWEVDHTAAEHYGEVERWFINLKIVLRDLKIRPRNLWNFDETGFVVEQGKNEAVVTAYPKTSERVFSLSSRESITVVECINAEGEKHTEEWYQHIKDEEWLVAPAKNGFITDEIVFEWLQHFNIIRILEIQAGGYYSWIIIQPISLSNSLITANKGTFNYSLFLHIQRIFYNRLMVSFFSNINTFMEEW</sequence>
<reference evidence="2" key="1">
    <citation type="journal article" date="2015" name="Genome Announc.">
        <title>Genome sequence of the AIDS-associated pathogen Penicillium marneffei (ATCC18224) and its near taxonomic relative Talaromyces stipitatus (ATCC10500).</title>
        <authorList>
            <person name="Nierman W.C."/>
            <person name="Fedorova-Abrams N.D."/>
            <person name="Andrianopoulos A."/>
        </authorList>
    </citation>
    <scope>NUCLEOTIDE SEQUENCE [LARGE SCALE GENOMIC DNA]</scope>
    <source>
        <strain evidence="2">ATCC 10500 / CBS 375.48 / QM 6759 / NRRL 1006</strain>
    </source>
</reference>
<proteinExistence type="predicted"/>
<organism evidence="1 2">
    <name type="scientific">Talaromyces stipitatus (strain ATCC 10500 / CBS 375.48 / QM 6759 / NRRL 1006)</name>
    <name type="common">Penicillium stipitatum</name>
    <dbReference type="NCBI Taxonomy" id="441959"/>
    <lineage>
        <taxon>Eukaryota</taxon>
        <taxon>Fungi</taxon>
        <taxon>Dikarya</taxon>
        <taxon>Ascomycota</taxon>
        <taxon>Pezizomycotina</taxon>
        <taxon>Eurotiomycetes</taxon>
        <taxon>Eurotiomycetidae</taxon>
        <taxon>Eurotiales</taxon>
        <taxon>Trichocomaceae</taxon>
        <taxon>Talaromyces</taxon>
        <taxon>Talaromyces sect. Talaromyces</taxon>
    </lineage>
</organism>
<evidence type="ECO:0000313" key="1">
    <source>
        <dbReference type="EMBL" id="EED14883.1"/>
    </source>
</evidence>
<dbReference type="HOGENOM" id="CLU_829434_0_0_1"/>
<dbReference type="EMBL" id="EQ962657">
    <property type="protein sequence ID" value="EED14883.1"/>
    <property type="molecule type" value="Genomic_DNA"/>
</dbReference>